<dbReference type="VEuPathDB" id="VectorBase:ADIR004430"/>
<accession>A0A182N9V4</accession>
<keyword evidence="2" id="KW-1185">Reference proteome</keyword>
<evidence type="ECO:0000313" key="1">
    <source>
        <dbReference type="EnsemblMetazoa" id="ADIR004430-PA"/>
    </source>
</evidence>
<evidence type="ECO:0000313" key="2">
    <source>
        <dbReference type="Proteomes" id="UP000075884"/>
    </source>
</evidence>
<dbReference type="AlphaFoldDB" id="A0A182N9V4"/>
<protein>
    <submittedName>
        <fullName evidence="1">Uncharacterized protein</fullName>
    </submittedName>
</protein>
<organism evidence="1 2">
    <name type="scientific">Anopheles dirus</name>
    <dbReference type="NCBI Taxonomy" id="7168"/>
    <lineage>
        <taxon>Eukaryota</taxon>
        <taxon>Metazoa</taxon>
        <taxon>Ecdysozoa</taxon>
        <taxon>Arthropoda</taxon>
        <taxon>Hexapoda</taxon>
        <taxon>Insecta</taxon>
        <taxon>Pterygota</taxon>
        <taxon>Neoptera</taxon>
        <taxon>Endopterygota</taxon>
        <taxon>Diptera</taxon>
        <taxon>Nematocera</taxon>
        <taxon>Culicoidea</taxon>
        <taxon>Culicidae</taxon>
        <taxon>Anophelinae</taxon>
        <taxon>Anopheles</taxon>
    </lineage>
</organism>
<sequence>MAARPQSQSHLWRVNSSIFRSASVGPVGLGGVTFVAYCRSCPTCTGIMAAVLVGAVAVPGGEATGLVVVFIDCSVLLPELLYLVPLVMQT</sequence>
<dbReference type="EnsemblMetazoa" id="ADIR004430-RA">
    <property type="protein sequence ID" value="ADIR004430-PA"/>
    <property type="gene ID" value="ADIR004430"/>
</dbReference>
<reference evidence="2" key="1">
    <citation type="submission" date="2013-03" db="EMBL/GenBank/DDBJ databases">
        <title>The Genome Sequence of Anopheles dirus WRAIR2.</title>
        <authorList>
            <consortium name="The Broad Institute Genomics Platform"/>
            <person name="Neafsey D.E."/>
            <person name="Walton C."/>
            <person name="Walker B."/>
            <person name="Young S.K."/>
            <person name="Zeng Q."/>
            <person name="Gargeya S."/>
            <person name="Fitzgerald M."/>
            <person name="Haas B."/>
            <person name="Abouelleil A."/>
            <person name="Allen A.W."/>
            <person name="Alvarado L."/>
            <person name="Arachchi H.M."/>
            <person name="Berlin A.M."/>
            <person name="Chapman S.B."/>
            <person name="Gainer-Dewar J."/>
            <person name="Goldberg J."/>
            <person name="Griggs A."/>
            <person name="Gujja S."/>
            <person name="Hansen M."/>
            <person name="Howarth C."/>
            <person name="Imamovic A."/>
            <person name="Ireland A."/>
            <person name="Larimer J."/>
            <person name="McCowan C."/>
            <person name="Murphy C."/>
            <person name="Pearson M."/>
            <person name="Poon T.W."/>
            <person name="Priest M."/>
            <person name="Roberts A."/>
            <person name="Saif S."/>
            <person name="Shea T."/>
            <person name="Sisk P."/>
            <person name="Sykes S."/>
            <person name="Wortman J."/>
            <person name="Nusbaum C."/>
            <person name="Birren B."/>
        </authorList>
    </citation>
    <scope>NUCLEOTIDE SEQUENCE [LARGE SCALE GENOMIC DNA]</scope>
    <source>
        <strain evidence="2">WRAIR2</strain>
    </source>
</reference>
<proteinExistence type="predicted"/>
<reference evidence="1" key="2">
    <citation type="submission" date="2020-05" db="UniProtKB">
        <authorList>
            <consortium name="EnsemblMetazoa"/>
        </authorList>
    </citation>
    <scope>IDENTIFICATION</scope>
    <source>
        <strain evidence="1">WRAIR2</strain>
    </source>
</reference>
<dbReference type="Proteomes" id="UP000075884">
    <property type="component" value="Unassembled WGS sequence"/>
</dbReference>
<name>A0A182N9V4_9DIPT</name>